<evidence type="ECO:0000313" key="3">
    <source>
        <dbReference type="Proteomes" id="UP000010798"/>
    </source>
</evidence>
<dbReference type="GO" id="GO:0051536">
    <property type="term" value="F:iron-sulfur cluster binding"/>
    <property type="evidence" value="ECO:0007669"/>
    <property type="project" value="InterPro"/>
</dbReference>
<proteinExistence type="predicted"/>
<evidence type="ECO:0000313" key="2">
    <source>
        <dbReference type="EMBL" id="AGA28682.1"/>
    </source>
</evidence>
<reference evidence="2 3" key="1">
    <citation type="submission" date="2012-02" db="EMBL/GenBank/DDBJ databases">
        <title>Complete sequence of chromosome of Singulisphaera acidiphila DSM 18658.</title>
        <authorList>
            <consortium name="US DOE Joint Genome Institute (JGI-PGF)"/>
            <person name="Lucas S."/>
            <person name="Copeland A."/>
            <person name="Lapidus A."/>
            <person name="Glavina del Rio T."/>
            <person name="Dalin E."/>
            <person name="Tice H."/>
            <person name="Bruce D."/>
            <person name="Goodwin L."/>
            <person name="Pitluck S."/>
            <person name="Peters L."/>
            <person name="Ovchinnikova G."/>
            <person name="Chertkov O."/>
            <person name="Kyrpides N."/>
            <person name="Mavromatis K."/>
            <person name="Ivanova N."/>
            <person name="Brettin T."/>
            <person name="Detter J.C."/>
            <person name="Han C."/>
            <person name="Larimer F."/>
            <person name="Land M."/>
            <person name="Hauser L."/>
            <person name="Markowitz V."/>
            <person name="Cheng J.-F."/>
            <person name="Hugenholtz P."/>
            <person name="Woyke T."/>
            <person name="Wu D."/>
            <person name="Tindall B."/>
            <person name="Pomrenke H."/>
            <person name="Brambilla E."/>
            <person name="Klenk H.-P."/>
            <person name="Eisen J.A."/>
        </authorList>
    </citation>
    <scope>NUCLEOTIDE SEQUENCE [LARGE SCALE GENOMIC DNA]</scope>
    <source>
        <strain evidence="3">ATCC BAA-1392 / DSM 18658 / VKM B-2454 / MOB10</strain>
    </source>
</reference>
<dbReference type="GO" id="GO:0005506">
    <property type="term" value="F:iron ion binding"/>
    <property type="evidence" value="ECO:0007669"/>
    <property type="project" value="InterPro"/>
</dbReference>
<feature type="domain" description="NIF system FeS cluster assembly NifU C-terminal" evidence="1">
    <location>
        <begin position="94"/>
        <end position="158"/>
    </location>
</feature>
<dbReference type="GO" id="GO:0016226">
    <property type="term" value="P:iron-sulfur cluster assembly"/>
    <property type="evidence" value="ECO:0007669"/>
    <property type="project" value="InterPro"/>
</dbReference>
<dbReference type="OrthoDB" id="9796965at2"/>
<dbReference type="EMBL" id="CP003364">
    <property type="protein sequence ID" value="AGA28682.1"/>
    <property type="molecule type" value="Genomic_DNA"/>
</dbReference>
<gene>
    <name evidence="2" type="ordered locus">Sinac_4494</name>
</gene>
<organism evidence="2 3">
    <name type="scientific">Singulisphaera acidiphila (strain ATCC BAA-1392 / DSM 18658 / VKM B-2454 / MOB10)</name>
    <dbReference type="NCBI Taxonomy" id="886293"/>
    <lineage>
        <taxon>Bacteria</taxon>
        <taxon>Pseudomonadati</taxon>
        <taxon>Planctomycetota</taxon>
        <taxon>Planctomycetia</taxon>
        <taxon>Isosphaerales</taxon>
        <taxon>Isosphaeraceae</taxon>
        <taxon>Singulisphaera</taxon>
    </lineage>
</organism>
<protein>
    <submittedName>
        <fullName evidence="2">Thioredoxin-like protein</fullName>
    </submittedName>
</protein>
<keyword evidence="3" id="KW-1185">Reference proteome</keyword>
<sequence>MNATDNDFRSRIGRIEALIDEIERFADPVVQGQAREIVQALLEFHGAALANLVGQIAVAGPPGRAILEQAAEDELTSSLLLLHGLHPHDLETRVAQALDQVRPQLHTHGGDVELLGIDGDVVRLRMQGSCHGCPSSAATLRQTIETAIFGAAPDVASIEVEGVVEPANLSSLLPIVTLEPALAGGGVRRVNAP</sequence>
<dbReference type="InterPro" id="IPR001075">
    <property type="entry name" value="NIF_FeS_clus_asmbl_NifU_C"/>
</dbReference>
<dbReference type="Pfam" id="PF01106">
    <property type="entry name" value="NifU"/>
    <property type="match status" value="1"/>
</dbReference>
<dbReference type="PANTHER" id="PTHR11178">
    <property type="entry name" value="IRON-SULFUR CLUSTER SCAFFOLD PROTEIN NFU-RELATED"/>
    <property type="match status" value="1"/>
</dbReference>
<dbReference type="Gene3D" id="3.30.300.130">
    <property type="entry name" value="Fe-S cluster assembly (FSCA)"/>
    <property type="match status" value="1"/>
</dbReference>
<evidence type="ECO:0000259" key="1">
    <source>
        <dbReference type="Pfam" id="PF01106"/>
    </source>
</evidence>
<dbReference type="RefSeq" id="WP_015247798.1">
    <property type="nucleotide sequence ID" value="NC_019892.1"/>
</dbReference>
<dbReference type="AlphaFoldDB" id="L0DHE4"/>
<dbReference type="Proteomes" id="UP000010798">
    <property type="component" value="Chromosome"/>
</dbReference>
<name>L0DHE4_SINAD</name>
<accession>L0DHE4</accession>
<dbReference type="HOGENOM" id="CLU_106183_0_0_0"/>
<dbReference type="SUPFAM" id="SSF117916">
    <property type="entry name" value="Fe-S cluster assembly (FSCA) domain-like"/>
    <property type="match status" value="1"/>
</dbReference>
<dbReference type="KEGG" id="saci:Sinac_4494"/>
<dbReference type="STRING" id="886293.Sinac_4494"/>
<dbReference type="InterPro" id="IPR034904">
    <property type="entry name" value="FSCA_dom_sf"/>
</dbReference>
<dbReference type="eggNOG" id="COG0694">
    <property type="taxonomic scope" value="Bacteria"/>
</dbReference>